<comment type="caution">
    <text evidence="5">The sequence shown here is derived from an EMBL/GenBank/DDBJ whole genome shotgun (WGS) entry which is preliminary data.</text>
</comment>
<organism evidence="5 6">
    <name type="scientific">Actinoplanes cyaneus</name>
    <dbReference type="NCBI Taxonomy" id="52696"/>
    <lineage>
        <taxon>Bacteria</taxon>
        <taxon>Bacillati</taxon>
        <taxon>Actinomycetota</taxon>
        <taxon>Actinomycetes</taxon>
        <taxon>Micromonosporales</taxon>
        <taxon>Micromonosporaceae</taxon>
        <taxon>Actinoplanes</taxon>
    </lineage>
</organism>
<sequence>MSYYVHDNSGRTETGETMSASDGWLIAVAGYAILLAWPLSTVILVWFAVHYTGTHRASVVNKALASGGGKPEHFWIIVPALNEEAVVANTVNAALGLRGPAGTLARVLVVDDGSDDRTPDVLAAIDHPRLHVMRRELPEARQGKGEALNAAYRFIARLTADEGVAADRVVLGIIDGDGQGSDNILVEVGRLMGDSRVGAVQVQVRIRNRDKLLGAVQDLEFGAIVDASQNMRNALDTVGLGGNGQFSRLSTLISLGTAPWSECLVEDMELGLRMHLQGVSIRYTSRASVTQQAVVDIKRLTRQRTRWAQGNLQCARYLGSLFQSGNIARTSLIEILHYLVSPWANAIIAILLSLTGTAGFLGLLIGHPVPFLPTWLSLGVSIGVWVVVSTFPGLIWVLVHRTKRGDESLSRMLLAALAYPAFLLLGLTATYRALGRQLTGKQSWAKTERLVEEPLALQAA</sequence>
<keyword evidence="3" id="KW-0808">Transferase</keyword>
<evidence type="ECO:0000313" key="5">
    <source>
        <dbReference type="EMBL" id="GID69949.1"/>
    </source>
</evidence>
<name>A0A919MBT4_9ACTN</name>
<dbReference type="EMBL" id="BOMH01000069">
    <property type="protein sequence ID" value="GID69949.1"/>
    <property type="molecule type" value="Genomic_DNA"/>
</dbReference>
<evidence type="ECO:0000313" key="6">
    <source>
        <dbReference type="Proteomes" id="UP000619479"/>
    </source>
</evidence>
<dbReference type="AlphaFoldDB" id="A0A919MBT4"/>
<evidence type="ECO:0000256" key="2">
    <source>
        <dbReference type="ARBA" id="ARBA00022676"/>
    </source>
</evidence>
<dbReference type="PANTHER" id="PTHR43630">
    <property type="entry name" value="POLY-BETA-1,6-N-ACETYL-D-GLUCOSAMINE SYNTHASE"/>
    <property type="match status" value="1"/>
</dbReference>
<accession>A0A919MBT4</accession>
<feature type="transmembrane region" description="Helical" evidence="4">
    <location>
        <begin position="378"/>
        <end position="399"/>
    </location>
</feature>
<protein>
    <recommendedName>
        <fullName evidence="7">N-acetyl-glucosamine transferase</fullName>
    </recommendedName>
</protein>
<keyword evidence="4" id="KW-0812">Transmembrane</keyword>
<evidence type="ECO:0000256" key="1">
    <source>
        <dbReference type="ARBA" id="ARBA00006739"/>
    </source>
</evidence>
<dbReference type="Proteomes" id="UP000619479">
    <property type="component" value="Unassembled WGS sequence"/>
</dbReference>
<evidence type="ECO:0000256" key="3">
    <source>
        <dbReference type="ARBA" id="ARBA00022679"/>
    </source>
</evidence>
<comment type="similarity">
    <text evidence="1">Belongs to the glycosyltransferase 2 family.</text>
</comment>
<keyword evidence="4" id="KW-1133">Transmembrane helix</keyword>
<reference evidence="5" key="1">
    <citation type="submission" date="2021-01" db="EMBL/GenBank/DDBJ databases">
        <title>Whole genome shotgun sequence of Actinoplanes cyaneus NBRC 14990.</title>
        <authorList>
            <person name="Komaki H."/>
            <person name="Tamura T."/>
        </authorList>
    </citation>
    <scope>NUCLEOTIDE SEQUENCE</scope>
    <source>
        <strain evidence="5">NBRC 14990</strain>
    </source>
</reference>
<feature type="transmembrane region" description="Helical" evidence="4">
    <location>
        <begin position="411"/>
        <end position="434"/>
    </location>
</feature>
<proteinExistence type="inferred from homology"/>
<dbReference type="PANTHER" id="PTHR43630:SF1">
    <property type="entry name" value="POLY-BETA-1,6-N-ACETYL-D-GLUCOSAMINE SYNTHASE"/>
    <property type="match status" value="1"/>
</dbReference>
<evidence type="ECO:0008006" key="7">
    <source>
        <dbReference type="Google" id="ProtNLM"/>
    </source>
</evidence>
<keyword evidence="2" id="KW-0328">Glycosyltransferase</keyword>
<dbReference type="InterPro" id="IPR029044">
    <property type="entry name" value="Nucleotide-diphossugar_trans"/>
</dbReference>
<dbReference type="Gene3D" id="3.90.550.10">
    <property type="entry name" value="Spore Coat Polysaccharide Biosynthesis Protein SpsA, Chain A"/>
    <property type="match status" value="1"/>
</dbReference>
<feature type="transmembrane region" description="Helical" evidence="4">
    <location>
        <begin position="24"/>
        <end position="49"/>
    </location>
</feature>
<evidence type="ECO:0000256" key="4">
    <source>
        <dbReference type="SAM" id="Phobius"/>
    </source>
</evidence>
<feature type="transmembrane region" description="Helical" evidence="4">
    <location>
        <begin position="343"/>
        <end position="366"/>
    </location>
</feature>
<keyword evidence="4" id="KW-0472">Membrane</keyword>
<dbReference type="Pfam" id="PF13641">
    <property type="entry name" value="Glyco_tranf_2_3"/>
    <property type="match status" value="1"/>
</dbReference>
<gene>
    <name evidence="5" type="ORF">Acy02nite_78300</name>
</gene>
<dbReference type="SUPFAM" id="SSF53448">
    <property type="entry name" value="Nucleotide-diphospho-sugar transferases"/>
    <property type="match status" value="1"/>
</dbReference>
<dbReference type="GO" id="GO:0016757">
    <property type="term" value="F:glycosyltransferase activity"/>
    <property type="evidence" value="ECO:0007669"/>
    <property type="project" value="UniProtKB-KW"/>
</dbReference>
<keyword evidence="6" id="KW-1185">Reference proteome</keyword>